<dbReference type="SMR" id="A0A0Q9W856"/>
<dbReference type="GO" id="GO:0008270">
    <property type="term" value="F:zinc ion binding"/>
    <property type="evidence" value="ECO:0007669"/>
    <property type="project" value="UniProtKB-KW"/>
</dbReference>
<comment type="function">
    <text evidence="1">May be involved in transcriptional regulation.</text>
</comment>
<keyword evidence="4" id="KW-0677">Repeat</keyword>
<evidence type="ECO:0000256" key="3">
    <source>
        <dbReference type="ARBA" id="ARBA00022723"/>
    </source>
</evidence>
<gene>
    <name evidence="13" type="primary">Dvir\GJ27085</name>
    <name evidence="13" type="ORF">Dvir_GJ27085</name>
</gene>
<dbReference type="Proteomes" id="UP000008792">
    <property type="component" value="Unassembled WGS sequence"/>
</dbReference>
<keyword evidence="9" id="KW-0804">Transcription</keyword>
<evidence type="ECO:0000256" key="4">
    <source>
        <dbReference type="ARBA" id="ARBA00022737"/>
    </source>
</evidence>
<evidence type="ECO:0000313" key="14">
    <source>
        <dbReference type="Proteomes" id="UP000008792"/>
    </source>
</evidence>
<comment type="subcellular location">
    <subcellularLocation>
        <location evidence="2">Nucleus</location>
    </subcellularLocation>
</comment>
<dbReference type="InParanoid" id="A0A0Q9W856"/>
<organism evidence="13 14">
    <name type="scientific">Drosophila virilis</name>
    <name type="common">Fruit fly</name>
    <dbReference type="NCBI Taxonomy" id="7244"/>
    <lineage>
        <taxon>Eukaryota</taxon>
        <taxon>Metazoa</taxon>
        <taxon>Ecdysozoa</taxon>
        <taxon>Arthropoda</taxon>
        <taxon>Hexapoda</taxon>
        <taxon>Insecta</taxon>
        <taxon>Pterygota</taxon>
        <taxon>Neoptera</taxon>
        <taxon>Endopterygota</taxon>
        <taxon>Diptera</taxon>
        <taxon>Brachycera</taxon>
        <taxon>Muscomorpha</taxon>
        <taxon>Ephydroidea</taxon>
        <taxon>Drosophilidae</taxon>
        <taxon>Drosophila</taxon>
    </lineage>
</organism>
<feature type="domain" description="C2H2-type" evidence="12">
    <location>
        <begin position="419"/>
        <end position="441"/>
    </location>
</feature>
<proteinExistence type="predicted"/>
<dbReference type="SMART" id="SM00868">
    <property type="entry name" value="zf-AD"/>
    <property type="match status" value="2"/>
</dbReference>
<dbReference type="FunFam" id="3.30.160.60:FF:001289">
    <property type="entry name" value="Zinc finger protein 574"/>
    <property type="match status" value="1"/>
</dbReference>
<keyword evidence="6" id="KW-0862">Zinc</keyword>
<feature type="domain" description="C2H2-type" evidence="12">
    <location>
        <begin position="247"/>
        <end position="275"/>
    </location>
</feature>
<reference evidence="13 14" key="1">
    <citation type="journal article" date="2007" name="Nature">
        <title>Evolution of genes and genomes on the Drosophila phylogeny.</title>
        <authorList>
            <consortium name="Drosophila 12 Genomes Consortium"/>
            <person name="Clark A.G."/>
            <person name="Eisen M.B."/>
            <person name="Smith D.R."/>
            <person name="Bergman C.M."/>
            <person name="Oliver B."/>
            <person name="Markow T.A."/>
            <person name="Kaufman T.C."/>
            <person name="Kellis M."/>
            <person name="Gelbart W."/>
            <person name="Iyer V.N."/>
            <person name="Pollard D.A."/>
            <person name="Sackton T.B."/>
            <person name="Larracuente A.M."/>
            <person name="Singh N.D."/>
            <person name="Abad J.P."/>
            <person name="Abt D.N."/>
            <person name="Adryan B."/>
            <person name="Aguade M."/>
            <person name="Akashi H."/>
            <person name="Anderson W.W."/>
            <person name="Aquadro C.F."/>
            <person name="Ardell D.H."/>
            <person name="Arguello R."/>
            <person name="Artieri C.G."/>
            <person name="Barbash D.A."/>
            <person name="Barker D."/>
            <person name="Barsanti P."/>
            <person name="Batterham P."/>
            <person name="Batzoglou S."/>
            <person name="Begun D."/>
            <person name="Bhutkar A."/>
            <person name="Blanco E."/>
            <person name="Bosak S.A."/>
            <person name="Bradley R.K."/>
            <person name="Brand A.D."/>
            <person name="Brent M.R."/>
            <person name="Brooks A.N."/>
            <person name="Brown R.H."/>
            <person name="Butlin R.K."/>
            <person name="Caggese C."/>
            <person name="Calvi B.R."/>
            <person name="Bernardo de Carvalho A."/>
            <person name="Caspi A."/>
            <person name="Castrezana S."/>
            <person name="Celniker S.E."/>
            <person name="Chang J.L."/>
            <person name="Chapple C."/>
            <person name="Chatterji S."/>
            <person name="Chinwalla A."/>
            <person name="Civetta A."/>
            <person name="Clifton S.W."/>
            <person name="Comeron J.M."/>
            <person name="Costello J.C."/>
            <person name="Coyne J.A."/>
            <person name="Daub J."/>
            <person name="David R.G."/>
            <person name="Delcher A.L."/>
            <person name="Delehaunty K."/>
            <person name="Do C.B."/>
            <person name="Ebling H."/>
            <person name="Edwards K."/>
            <person name="Eickbush T."/>
            <person name="Evans J.D."/>
            <person name="Filipski A."/>
            <person name="Findeiss S."/>
            <person name="Freyhult E."/>
            <person name="Fulton L."/>
            <person name="Fulton R."/>
            <person name="Garcia A.C."/>
            <person name="Gardiner A."/>
            <person name="Garfield D.A."/>
            <person name="Garvin B.E."/>
            <person name="Gibson G."/>
            <person name="Gilbert D."/>
            <person name="Gnerre S."/>
            <person name="Godfrey J."/>
            <person name="Good R."/>
            <person name="Gotea V."/>
            <person name="Gravely B."/>
            <person name="Greenberg A.J."/>
            <person name="Griffiths-Jones S."/>
            <person name="Gross S."/>
            <person name="Guigo R."/>
            <person name="Gustafson E.A."/>
            <person name="Haerty W."/>
            <person name="Hahn M.W."/>
            <person name="Halligan D.L."/>
            <person name="Halpern A.L."/>
            <person name="Halter G.M."/>
            <person name="Han M.V."/>
            <person name="Heger A."/>
            <person name="Hillier L."/>
            <person name="Hinrichs A.S."/>
            <person name="Holmes I."/>
            <person name="Hoskins R.A."/>
            <person name="Hubisz M.J."/>
            <person name="Hultmark D."/>
            <person name="Huntley M.A."/>
            <person name="Jaffe D.B."/>
            <person name="Jagadeeshan S."/>
            <person name="Jeck W.R."/>
            <person name="Johnson J."/>
            <person name="Jones C.D."/>
            <person name="Jordan W.C."/>
            <person name="Karpen G.H."/>
            <person name="Kataoka E."/>
            <person name="Keightley P.D."/>
            <person name="Kheradpour P."/>
            <person name="Kirkness E.F."/>
            <person name="Koerich L.B."/>
            <person name="Kristiansen K."/>
            <person name="Kudrna D."/>
            <person name="Kulathinal R.J."/>
            <person name="Kumar S."/>
            <person name="Kwok R."/>
            <person name="Lander E."/>
            <person name="Langley C.H."/>
            <person name="Lapoint R."/>
            <person name="Lazzaro B.P."/>
            <person name="Lee S.J."/>
            <person name="Levesque L."/>
            <person name="Li R."/>
            <person name="Lin C.F."/>
            <person name="Lin M.F."/>
            <person name="Lindblad-Toh K."/>
            <person name="Llopart A."/>
            <person name="Long M."/>
            <person name="Low L."/>
            <person name="Lozovsky E."/>
            <person name="Lu J."/>
            <person name="Luo M."/>
            <person name="Machado C.A."/>
            <person name="Makalowski W."/>
            <person name="Marzo M."/>
            <person name="Matsuda M."/>
            <person name="Matzkin L."/>
            <person name="McAllister B."/>
            <person name="McBride C.S."/>
            <person name="McKernan B."/>
            <person name="McKernan K."/>
            <person name="Mendez-Lago M."/>
            <person name="Minx P."/>
            <person name="Mollenhauer M.U."/>
            <person name="Montooth K."/>
            <person name="Mount S.M."/>
            <person name="Mu X."/>
            <person name="Myers E."/>
            <person name="Negre B."/>
            <person name="Newfeld S."/>
            <person name="Nielsen R."/>
            <person name="Noor M.A."/>
            <person name="O'Grady P."/>
            <person name="Pachter L."/>
            <person name="Papaceit M."/>
            <person name="Parisi M.J."/>
            <person name="Parisi M."/>
            <person name="Parts L."/>
            <person name="Pedersen J.S."/>
            <person name="Pesole G."/>
            <person name="Phillippy A.M."/>
            <person name="Ponting C.P."/>
            <person name="Pop M."/>
            <person name="Porcelli D."/>
            <person name="Powell J.R."/>
            <person name="Prohaska S."/>
            <person name="Pruitt K."/>
            <person name="Puig M."/>
            <person name="Quesneville H."/>
            <person name="Ram K.R."/>
            <person name="Rand D."/>
            <person name="Rasmussen M.D."/>
            <person name="Reed L.K."/>
            <person name="Reenan R."/>
            <person name="Reily A."/>
            <person name="Remington K.A."/>
            <person name="Rieger T.T."/>
            <person name="Ritchie M.G."/>
            <person name="Robin C."/>
            <person name="Rogers Y.H."/>
            <person name="Rohde C."/>
            <person name="Rozas J."/>
            <person name="Rubenfield M.J."/>
            <person name="Ruiz A."/>
            <person name="Russo S."/>
            <person name="Salzberg S.L."/>
            <person name="Sanchez-Gracia A."/>
            <person name="Saranga D.J."/>
            <person name="Sato H."/>
            <person name="Schaeffer S.W."/>
            <person name="Schatz M.C."/>
            <person name="Schlenke T."/>
            <person name="Schwartz R."/>
            <person name="Segarra C."/>
            <person name="Singh R.S."/>
            <person name="Sirot L."/>
            <person name="Sirota M."/>
            <person name="Sisneros N.B."/>
            <person name="Smith C.D."/>
            <person name="Smith T.F."/>
            <person name="Spieth J."/>
            <person name="Stage D.E."/>
            <person name="Stark A."/>
            <person name="Stephan W."/>
            <person name="Strausberg R.L."/>
            <person name="Strempel S."/>
            <person name="Sturgill D."/>
            <person name="Sutton G."/>
            <person name="Sutton G.G."/>
            <person name="Tao W."/>
            <person name="Teichmann S."/>
            <person name="Tobari Y.N."/>
            <person name="Tomimura Y."/>
            <person name="Tsolas J.M."/>
            <person name="Valente V.L."/>
            <person name="Venter E."/>
            <person name="Venter J.C."/>
            <person name="Vicario S."/>
            <person name="Vieira F.G."/>
            <person name="Vilella A.J."/>
            <person name="Villasante A."/>
            <person name="Walenz B."/>
            <person name="Wang J."/>
            <person name="Wasserman M."/>
            <person name="Watts T."/>
            <person name="Wilson D."/>
            <person name="Wilson R.K."/>
            <person name="Wing R.A."/>
            <person name="Wolfner M.F."/>
            <person name="Wong A."/>
            <person name="Wong G.K."/>
            <person name="Wu C.I."/>
            <person name="Wu G."/>
            <person name="Yamamoto D."/>
            <person name="Yang H.P."/>
            <person name="Yang S.P."/>
            <person name="Yorke J.A."/>
            <person name="Yoshida K."/>
            <person name="Zdobnov E."/>
            <person name="Zhang P."/>
            <person name="Zhang Y."/>
            <person name="Zimin A.V."/>
            <person name="Baldwin J."/>
            <person name="Abdouelleil A."/>
            <person name="Abdulkadir J."/>
            <person name="Abebe A."/>
            <person name="Abera B."/>
            <person name="Abreu J."/>
            <person name="Acer S.C."/>
            <person name="Aftuck L."/>
            <person name="Alexander A."/>
            <person name="An P."/>
            <person name="Anderson E."/>
            <person name="Anderson S."/>
            <person name="Arachi H."/>
            <person name="Azer M."/>
            <person name="Bachantsang P."/>
            <person name="Barry A."/>
            <person name="Bayul T."/>
            <person name="Berlin A."/>
            <person name="Bessette D."/>
            <person name="Bloom T."/>
            <person name="Blye J."/>
            <person name="Boguslavskiy L."/>
            <person name="Bonnet C."/>
            <person name="Boukhgalter B."/>
            <person name="Bourzgui I."/>
            <person name="Brown A."/>
            <person name="Cahill P."/>
            <person name="Channer S."/>
            <person name="Cheshatsang Y."/>
            <person name="Chuda L."/>
            <person name="Citroen M."/>
            <person name="Collymore A."/>
            <person name="Cooke P."/>
            <person name="Costello M."/>
            <person name="D'Aco K."/>
            <person name="Daza R."/>
            <person name="De Haan G."/>
            <person name="DeGray S."/>
            <person name="DeMaso C."/>
            <person name="Dhargay N."/>
            <person name="Dooley K."/>
            <person name="Dooley E."/>
            <person name="Doricent M."/>
            <person name="Dorje P."/>
            <person name="Dorjee K."/>
            <person name="Dupes A."/>
            <person name="Elong R."/>
            <person name="Falk J."/>
            <person name="Farina A."/>
            <person name="Faro S."/>
            <person name="Ferguson D."/>
            <person name="Fisher S."/>
            <person name="Foley C.D."/>
            <person name="Franke A."/>
            <person name="Friedrich D."/>
            <person name="Gadbois L."/>
            <person name="Gearin G."/>
            <person name="Gearin C.R."/>
            <person name="Giannoukos G."/>
            <person name="Goode T."/>
            <person name="Graham J."/>
            <person name="Grandbois E."/>
            <person name="Grewal S."/>
            <person name="Gyaltsen K."/>
            <person name="Hafez N."/>
            <person name="Hagos B."/>
            <person name="Hall J."/>
            <person name="Henson C."/>
            <person name="Hollinger A."/>
            <person name="Honan T."/>
            <person name="Huard M.D."/>
            <person name="Hughes L."/>
            <person name="Hurhula B."/>
            <person name="Husby M.E."/>
            <person name="Kamat A."/>
            <person name="Kanga B."/>
            <person name="Kashin S."/>
            <person name="Khazanovich D."/>
            <person name="Kisner P."/>
            <person name="Lance K."/>
            <person name="Lara M."/>
            <person name="Lee W."/>
            <person name="Lennon N."/>
            <person name="Letendre F."/>
            <person name="LeVine R."/>
            <person name="Lipovsky A."/>
            <person name="Liu X."/>
            <person name="Liu J."/>
            <person name="Liu S."/>
            <person name="Lokyitsang T."/>
            <person name="Lokyitsang Y."/>
            <person name="Lubonja R."/>
            <person name="Lui A."/>
            <person name="MacDonald P."/>
            <person name="Magnisalis V."/>
            <person name="Maru K."/>
            <person name="Matthews C."/>
            <person name="McCusker W."/>
            <person name="McDonough S."/>
            <person name="Mehta T."/>
            <person name="Meldrim J."/>
            <person name="Meneus L."/>
            <person name="Mihai O."/>
            <person name="Mihalev A."/>
            <person name="Mihova T."/>
            <person name="Mittelman R."/>
            <person name="Mlenga V."/>
            <person name="Montmayeur A."/>
            <person name="Mulrain L."/>
            <person name="Navidi A."/>
            <person name="Naylor J."/>
            <person name="Negash T."/>
            <person name="Nguyen T."/>
            <person name="Nguyen N."/>
            <person name="Nicol R."/>
            <person name="Norbu C."/>
            <person name="Norbu N."/>
            <person name="Novod N."/>
            <person name="O'Neill B."/>
            <person name="Osman S."/>
            <person name="Markiewicz E."/>
            <person name="Oyono O.L."/>
            <person name="Patti C."/>
            <person name="Phunkhang P."/>
            <person name="Pierre F."/>
            <person name="Priest M."/>
            <person name="Raghuraman S."/>
            <person name="Rege F."/>
            <person name="Reyes R."/>
            <person name="Rise C."/>
            <person name="Rogov P."/>
            <person name="Ross K."/>
            <person name="Ryan E."/>
            <person name="Settipalli S."/>
            <person name="Shea T."/>
            <person name="Sherpa N."/>
            <person name="Shi L."/>
            <person name="Shih D."/>
            <person name="Sparrow T."/>
            <person name="Spaulding J."/>
            <person name="Stalker J."/>
            <person name="Stange-Thomann N."/>
            <person name="Stavropoulos S."/>
            <person name="Stone C."/>
            <person name="Strader C."/>
            <person name="Tesfaye S."/>
            <person name="Thomson T."/>
            <person name="Thoulutsang Y."/>
            <person name="Thoulutsang D."/>
            <person name="Topham K."/>
            <person name="Topping I."/>
            <person name="Tsamla T."/>
            <person name="Vassiliev H."/>
            <person name="Vo A."/>
            <person name="Wangchuk T."/>
            <person name="Wangdi T."/>
            <person name="Weiand M."/>
            <person name="Wilkinson J."/>
            <person name="Wilson A."/>
            <person name="Yadav S."/>
            <person name="Young G."/>
            <person name="Yu Q."/>
            <person name="Zembek L."/>
            <person name="Zhong D."/>
            <person name="Zimmer A."/>
            <person name="Zwirko Z."/>
            <person name="Jaffe D.B."/>
            <person name="Alvarez P."/>
            <person name="Brockman W."/>
            <person name="Butler J."/>
            <person name="Chin C."/>
            <person name="Gnerre S."/>
            <person name="Grabherr M."/>
            <person name="Kleber M."/>
            <person name="Mauceli E."/>
            <person name="MacCallum I."/>
        </authorList>
    </citation>
    <scope>NUCLEOTIDE SEQUENCE [LARGE SCALE GENOMIC DNA]</scope>
    <source>
        <strain evidence="14">Tucson 15010-1051.87</strain>
    </source>
</reference>
<sequence>MLPITRATVDNFCRACLQDLGKLQNTRELRHDLKEDPQLLRIVELMADGLQPMRTGMQLAMPTRLCHSCYTKVGMFRKFAEMSICTGVALNELTAEKLELTDNTKVKMICATCFKIKADHNANSIENSPKLQSLMRLIFTGTDKMQPIDNKPTGSICKYCCQKFRTFLEFQSILQESQQYFVSTILSNTDEIPEMDSSIKTEYPNIGDENQSGKNKIKLSNTKEHDLSQESDSEMDNTVASLSNAENICPYCQREFKRKTHLKDHVRLVHEGLRPYKCDFCQRSFGLARTLRIHIMGHTKERPFVCKICEKSFRQKTELNLHMNNHLASSQFRCPICSHDRASQEDLDAHMTRHNNREGYQCSTCGRKFKKLCHLKEHDDAVHLKLRPFVCTHNNCGKAFGARKTLYTHLRTHTGERPYSCNICYKPFSSKANLSRHSRTHEETVVKVEVIE</sequence>
<dbReference type="Gene3D" id="3.30.160.60">
    <property type="entry name" value="Classic Zinc Finger"/>
    <property type="match status" value="6"/>
</dbReference>
<dbReference type="PANTHER" id="PTHR24409">
    <property type="entry name" value="ZINC FINGER PROTEIN 142"/>
    <property type="match status" value="1"/>
</dbReference>
<protein>
    <recommendedName>
        <fullName evidence="12">C2H2-type domain-containing protein</fullName>
    </recommendedName>
</protein>
<dbReference type="AlphaFoldDB" id="A0A0Q9W856"/>
<dbReference type="GO" id="GO:0006357">
    <property type="term" value="P:regulation of transcription by RNA polymerase II"/>
    <property type="evidence" value="ECO:0007669"/>
    <property type="project" value="UniProtKB-ARBA"/>
</dbReference>
<evidence type="ECO:0000259" key="12">
    <source>
        <dbReference type="PROSITE" id="PS50157"/>
    </source>
</evidence>
<evidence type="ECO:0000256" key="8">
    <source>
        <dbReference type="ARBA" id="ARBA00023125"/>
    </source>
</evidence>
<keyword evidence="5 11" id="KW-0863">Zinc-finger</keyword>
<dbReference type="Pfam" id="PF00096">
    <property type="entry name" value="zf-C2H2"/>
    <property type="match status" value="3"/>
</dbReference>
<dbReference type="InterPro" id="IPR013087">
    <property type="entry name" value="Znf_C2H2_type"/>
</dbReference>
<dbReference type="EMBL" id="CH940649">
    <property type="protein sequence ID" value="KRF81011.1"/>
    <property type="molecule type" value="Genomic_DNA"/>
</dbReference>
<keyword evidence="3" id="KW-0479">Metal-binding</keyword>
<accession>A0A0Q9W856</accession>
<dbReference type="PROSITE" id="PS50157">
    <property type="entry name" value="ZINC_FINGER_C2H2_2"/>
    <property type="match status" value="6"/>
</dbReference>
<dbReference type="InterPro" id="IPR012934">
    <property type="entry name" value="Znf_AD"/>
</dbReference>
<keyword evidence="8" id="KW-0238">DNA-binding</keyword>
<evidence type="ECO:0000256" key="7">
    <source>
        <dbReference type="ARBA" id="ARBA00023015"/>
    </source>
</evidence>
<dbReference type="FunFam" id="3.30.160.60:FF:000097">
    <property type="entry name" value="Zinc finger protein"/>
    <property type="match status" value="1"/>
</dbReference>
<feature type="domain" description="C2H2-type" evidence="12">
    <location>
        <begin position="389"/>
        <end position="418"/>
    </location>
</feature>
<keyword evidence="7" id="KW-0805">Transcription regulation</keyword>
<evidence type="ECO:0000256" key="5">
    <source>
        <dbReference type="ARBA" id="ARBA00022771"/>
    </source>
</evidence>
<dbReference type="GO" id="GO:0005634">
    <property type="term" value="C:nucleus"/>
    <property type="evidence" value="ECO:0007669"/>
    <property type="project" value="UniProtKB-SubCell"/>
</dbReference>
<evidence type="ECO:0000256" key="9">
    <source>
        <dbReference type="ARBA" id="ARBA00023163"/>
    </source>
</evidence>
<feature type="domain" description="C2H2-type" evidence="12">
    <location>
        <begin position="304"/>
        <end position="331"/>
    </location>
</feature>
<keyword evidence="14" id="KW-1185">Reference proteome</keyword>
<evidence type="ECO:0000256" key="1">
    <source>
        <dbReference type="ARBA" id="ARBA00003767"/>
    </source>
</evidence>
<name>A0A0Q9W856_DROVI</name>
<evidence type="ECO:0000256" key="11">
    <source>
        <dbReference type="PROSITE-ProRule" id="PRU00042"/>
    </source>
</evidence>
<evidence type="ECO:0000256" key="6">
    <source>
        <dbReference type="ARBA" id="ARBA00022833"/>
    </source>
</evidence>
<dbReference type="SUPFAM" id="SSF57667">
    <property type="entry name" value="beta-beta-alpha zinc fingers"/>
    <property type="match status" value="4"/>
</dbReference>
<dbReference type="PROSITE" id="PS00028">
    <property type="entry name" value="ZINC_FINGER_C2H2_1"/>
    <property type="match status" value="6"/>
</dbReference>
<dbReference type="FunFam" id="3.30.160.60:FF:000072">
    <property type="entry name" value="zinc finger protein 143 isoform X1"/>
    <property type="match status" value="1"/>
</dbReference>
<feature type="domain" description="C2H2-type" evidence="12">
    <location>
        <begin position="276"/>
        <end position="303"/>
    </location>
</feature>
<keyword evidence="10" id="KW-0539">Nucleus</keyword>
<evidence type="ECO:0000256" key="2">
    <source>
        <dbReference type="ARBA" id="ARBA00004123"/>
    </source>
</evidence>
<evidence type="ECO:0000256" key="10">
    <source>
        <dbReference type="ARBA" id="ARBA00023242"/>
    </source>
</evidence>
<evidence type="ECO:0000313" key="13">
    <source>
        <dbReference type="EMBL" id="KRF81011.1"/>
    </source>
</evidence>
<dbReference type="OrthoDB" id="7858213at2759"/>
<dbReference type="SMART" id="SM00355">
    <property type="entry name" value="ZnF_C2H2"/>
    <property type="match status" value="7"/>
</dbReference>
<dbReference type="GO" id="GO:0003677">
    <property type="term" value="F:DNA binding"/>
    <property type="evidence" value="ECO:0007669"/>
    <property type="project" value="UniProtKB-KW"/>
</dbReference>
<feature type="domain" description="C2H2-type" evidence="12">
    <location>
        <begin position="360"/>
        <end position="388"/>
    </location>
</feature>
<dbReference type="InterPro" id="IPR036236">
    <property type="entry name" value="Znf_C2H2_sf"/>
</dbReference>